<dbReference type="InterPro" id="IPR017467">
    <property type="entry name" value="CHP03016_PEP-CTERM"/>
</dbReference>
<dbReference type="OrthoDB" id="5750656at2"/>
<dbReference type="Proteomes" id="UP000315303">
    <property type="component" value="Unassembled WGS sequence"/>
</dbReference>
<feature type="signal peptide" evidence="1">
    <location>
        <begin position="1"/>
        <end position="35"/>
    </location>
</feature>
<keyword evidence="3" id="KW-1185">Reference proteome</keyword>
<organism evidence="2 3">
    <name type="scientific">Litorilituus lipolyticus</name>
    <dbReference type="NCBI Taxonomy" id="2491017"/>
    <lineage>
        <taxon>Bacteria</taxon>
        <taxon>Pseudomonadati</taxon>
        <taxon>Pseudomonadota</taxon>
        <taxon>Gammaproteobacteria</taxon>
        <taxon>Alteromonadales</taxon>
        <taxon>Colwelliaceae</taxon>
        <taxon>Litorilituus</taxon>
    </lineage>
</organism>
<keyword evidence="1" id="KW-0732">Signal</keyword>
<evidence type="ECO:0000256" key="1">
    <source>
        <dbReference type="SAM" id="SignalP"/>
    </source>
</evidence>
<accession>A0A502KYJ2</accession>
<feature type="chain" id="PRO_5021420669" evidence="1">
    <location>
        <begin position="36"/>
        <end position="537"/>
    </location>
</feature>
<proteinExistence type="predicted"/>
<comment type="caution">
    <text evidence="2">The sequence shown here is derived from an EMBL/GenBank/DDBJ whole genome shotgun (WGS) entry which is preliminary data.</text>
</comment>
<evidence type="ECO:0000313" key="3">
    <source>
        <dbReference type="Proteomes" id="UP000315303"/>
    </source>
</evidence>
<protein>
    <submittedName>
        <fullName evidence="2">TIGR03016 family PEP-CTERM system-associated outer membrane protein</fullName>
    </submittedName>
</protein>
<dbReference type="EMBL" id="SAWY01000036">
    <property type="protein sequence ID" value="TPH13277.1"/>
    <property type="molecule type" value="Genomic_DNA"/>
</dbReference>
<gene>
    <name evidence="2" type="ORF">EPA86_13875</name>
</gene>
<evidence type="ECO:0000313" key="2">
    <source>
        <dbReference type="EMBL" id="TPH13277.1"/>
    </source>
</evidence>
<dbReference type="AlphaFoldDB" id="A0A502KYJ2"/>
<name>A0A502KYJ2_9GAMM</name>
<sequence length="537" mass="60604">MSMAIMVMATVKNINKVMPAKALLFFLLAPASVIAGEWTFEPNIGLTETYTDNVELTPNKQQSSLVSQIFIGLDTDYNSRYFDFSFSGTETYAAYSHDSDVNDDFQEASLNTRLLLGDTGFQLIASSEINNISQNDADNSLADLVSGDTIQQQMHTGGIQYQANNSDFIVDSSLTYNLIETEDNIGESQGYSFDLTSQNGLSARTVFWQIEGEYDQRENNEFSGKAYNIEGKIGAITSYRFNPFIRVYDEDVKGNVQGANNSNIPSIGPGIRWLPSRHLFIDLAYNFIQEDTTATDDYISASIHWTPSERTTLKADYSQRFYGDSYGFDFSHRNKRLTNSIVYVETIEAFDRSTFEETDLGIFYCPASVDLTELSPSDCYAENSDINQPNDYILAGFSSISPVENNEFTLNKRLTWTSILTLRRTTFTFNAGTREREALSSGIIDTYFDVSFDINRKTSAHSDISFNARYSENTYDKENTEGSEQDDKYRVASATYNRTLAHSLSGFISLQYVDRESSRNDRTYQEARASINITKDF</sequence>
<dbReference type="NCBIfam" id="TIGR03016">
    <property type="entry name" value="pepcterm_hypo_1"/>
    <property type="match status" value="1"/>
</dbReference>
<reference evidence="2 3" key="1">
    <citation type="submission" date="2019-01" db="EMBL/GenBank/DDBJ databases">
        <title>Litorilituus lipolytica sp. nov., isolated from intertidal sand of the Yellow Sea in China.</title>
        <authorList>
            <person name="Liu A."/>
        </authorList>
    </citation>
    <scope>NUCLEOTIDE SEQUENCE [LARGE SCALE GENOMIC DNA]</scope>
    <source>
        <strain evidence="2 3">RZ04</strain>
    </source>
</reference>